<accession>A0A1L3I2H0</accession>
<keyword evidence="3" id="KW-0808">Transferase</keyword>
<dbReference type="PANTHER" id="PTHR10953">
    <property type="entry name" value="UBIQUITIN-ACTIVATING ENZYME E1"/>
    <property type="match status" value="1"/>
</dbReference>
<sequence>MAKGLRNMTRFDRQISLPEIGTAGQQKLASAHILVIGAGGLGCPVLQYLAGAGVGEITLMDGDTVEQSNLPRQPLYSPADCGRYKVDAARQYLSQIAPDLRLHPHARHLTPDNVVAAVAPADVVIDAADSYAVSYTLSDHCHQLGRPLVTASALAQSGYAGVFCGGAPSLRAVFPDPPGLTATCADAGVMGPVVGMIGALQAQLALKLLLSHQPSPRGRLFSIDLAGLEMGGFDFSSAPEPENAFPFIGRDGLTPSDYIIDLRSSDETPVPAAPTALRILPKDLHAKVLPPGRRVVLACHSGLRAWCAAVALAAEFPGELALLAVGNQG</sequence>
<dbReference type="GO" id="GO:0008146">
    <property type="term" value="F:sulfotransferase activity"/>
    <property type="evidence" value="ECO:0007669"/>
    <property type="project" value="TreeGrafter"/>
</dbReference>
<dbReference type="InterPro" id="IPR045886">
    <property type="entry name" value="ThiF/MoeB/HesA"/>
</dbReference>
<dbReference type="Gene3D" id="3.40.50.720">
    <property type="entry name" value="NAD(P)-binding Rossmann-like Domain"/>
    <property type="match status" value="1"/>
</dbReference>
<evidence type="ECO:0000256" key="1">
    <source>
        <dbReference type="ARBA" id="ARBA00009919"/>
    </source>
</evidence>
<dbReference type="GO" id="GO:0005829">
    <property type="term" value="C:cytosol"/>
    <property type="evidence" value="ECO:0007669"/>
    <property type="project" value="TreeGrafter"/>
</dbReference>
<feature type="domain" description="THIF-type NAD/FAD binding fold" evidence="2">
    <location>
        <begin position="11"/>
        <end position="230"/>
    </location>
</feature>
<protein>
    <submittedName>
        <fullName evidence="3">Putative adenylyltransferase ThiF</fullName>
    </submittedName>
</protein>
<dbReference type="CDD" id="cd00757">
    <property type="entry name" value="ThiF_MoeB_HesA_family"/>
    <property type="match status" value="1"/>
</dbReference>
<keyword evidence="3" id="KW-0548">Nucleotidyltransferase</keyword>
<dbReference type="STRING" id="1844006.PhaeoP97_00870"/>
<name>A0A1L3I2H0_9RHOB</name>
<keyword evidence="4" id="KW-1185">Reference proteome</keyword>
<dbReference type="AlphaFoldDB" id="A0A1L3I2H0"/>
<proteinExistence type="inferred from homology"/>
<dbReference type="Pfam" id="PF00899">
    <property type="entry name" value="ThiF"/>
    <property type="match status" value="1"/>
</dbReference>
<evidence type="ECO:0000313" key="4">
    <source>
        <dbReference type="Proteomes" id="UP000183859"/>
    </source>
</evidence>
<dbReference type="Proteomes" id="UP000183859">
    <property type="component" value="Chromosome"/>
</dbReference>
<comment type="similarity">
    <text evidence="1">Belongs to the HesA/MoeB/ThiF family.</text>
</comment>
<reference evidence="4" key="1">
    <citation type="submission" date="2016-07" db="EMBL/GenBank/DDBJ databases">
        <title>Phaeobacter portensis sp. nov., a tropodithietic acid producing bacterium isolated from a German harbor.</title>
        <authorList>
            <person name="Freese H.M."/>
            <person name="Bunk B."/>
            <person name="Breider S."/>
            <person name="Brinkhoff T."/>
        </authorList>
    </citation>
    <scope>NUCLEOTIDE SEQUENCE [LARGE SCALE GENOMIC DNA]</scope>
    <source>
        <strain evidence="4">P97</strain>
    </source>
</reference>
<dbReference type="InterPro" id="IPR000594">
    <property type="entry name" value="ThiF_NAD_FAD-bd"/>
</dbReference>
<dbReference type="OrthoDB" id="9804286at2"/>
<dbReference type="GO" id="GO:0004792">
    <property type="term" value="F:thiosulfate-cyanide sulfurtransferase activity"/>
    <property type="evidence" value="ECO:0007669"/>
    <property type="project" value="TreeGrafter"/>
</dbReference>
<dbReference type="FunFam" id="3.40.50.720:FF:000080">
    <property type="entry name" value="Thiazole biosynthesis adenylyltransferase ThiF"/>
    <property type="match status" value="1"/>
</dbReference>
<dbReference type="PANTHER" id="PTHR10953:SF102">
    <property type="entry name" value="ADENYLYLTRANSFERASE AND SULFURTRANSFERASE MOCS3"/>
    <property type="match status" value="1"/>
</dbReference>
<organism evidence="3 4">
    <name type="scientific">Phaeobacter porticola</name>
    <dbReference type="NCBI Taxonomy" id="1844006"/>
    <lineage>
        <taxon>Bacteria</taxon>
        <taxon>Pseudomonadati</taxon>
        <taxon>Pseudomonadota</taxon>
        <taxon>Alphaproteobacteria</taxon>
        <taxon>Rhodobacterales</taxon>
        <taxon>Roseobacteraceae</taxon>
        <taxon>Phaeobacter</taxon>
    </lineage>
</organism>
<dbReference type="EMBL" id="CP016364">
    <property type="protein sequence ID" value="APG46302.1"/>
    <property type="molecule type" value="Genomic_DNA"/>
</dbReference>
<dbReference type="InterPro" id="IPR035985">
    <property type="entry name" value="Ubiquitin-activating_enz"/>
</dbReference>
<dbReference type="SUPFAM" id="SSF69572">
    <property type="entry name" value="Activating enzymes of the ubiquitin-like proteins"/>
    <property type="match status" value="1"/>
</dbReference>
<dbReference type="GO" id="GO:0016779">
    <property type="term" value="F:nucleotidyltransferase activity"/>
    <property type="evidence" value="ECO:0007669"/>
    <property type="project" value="UniProtKB-KW"/>
</dbReference>
<gene>
    <name evidence="3" type="primary">thiF_1</name>
    <name evidence="3" type="ORF">PhaeoP97_00870</name>
</gene>
<evidence type="ECO:0000259" key="2">
    <source>
        <dbReference type="Pfam" id="PF00899"/>
    </source>
</evidence>
<evidence type="ECO:0000313" key="3">
    <source>
        <dbReference type="EMBL" id="APG46302.1"/>
    </source>
</evidence>
<dbReference type="KEGG" id="php:PhaeoP97_00870"/>
<dbReference type="GO" id="GO:0008641">
    <property type="term" value="F:ubiquitin-like modifier activating enzyme activity"/>
    <property type="evidence" value="ECO:0007669"/>
    <property type="project" value="InterPro"/>
</dbReference>